<dbReference type="EMBL" id="OGUS01000127">
    <property type="protein sequence ID" value="SPC16719.1"/>
    <property type="molecule type" value="Genomic_DNA"/>
</dbReference>
<name>A0A375G8X7_9BURK</name>
<comment type="caution">
    <text evidence="2">The sequence shown here is derived from an EMBL/GenBank/DDBJ whole genome shotgun (WGS) entry which is preliminary data.</text>
</comment>
<dbReference type="AlphaFoldDB" id="A0A375G8X7"/>
<proteinExistence type="predicted"/>
<protein>
    <submittedName>
        <fullName evidence="2">Uncharacterized protein</fullName>
    </submittedName>
</protein>
<evidence type="ECO:0000256" key="1">
    <source>
        <dbReference type="SAM" id="MobiDB-lite"/>
    </source>
</evidence>
<gene>
    <name evidence="3" type="ORF">CO2235_50006</name>
    <name evidence="2" type="ORF">CO2235_U700013</name>
</gene>
<dbReference type="Proteomes" id="UP000256862">
    <property type="component" value="Chromosome CO2235"/>
</dbReference>
<organism evidence="2 4">
    <name type="scientific">Cupriavidus oxalaticus</name>
    <dbReference type="NCBI Taxonomy" id="96344"/>
    <lineage>
        <taxon>Bacteria</taxon>
        <taxon>Pseudomonadati</taxon>
        <taxon>Pseudomonadota</taxon>
        <taxon>Betaproteobacteria</taxon>
        <taxon>Burkholderiales</taxon>
        <taxon>Burkholderiaceae</taxon>
        <taxon>Cupriavidus</taxon>
    </lineage>
</organism>
<dbReference type="EMBL" id="OGUS01000077">
    <property type="protein sequence ID" value="SPC07478.1"/>
    <property type="molecule type" value="Genomic_DNA"/>
</dbReference>
<sequence length="26" mass="2916">MEKHGFTHATRRRPAGGRVSAHLPVF</sequence>
<evidence type="ECO:0000313" key="4">
    <source>
        <dbReference type="Proteomes" id="UP000256862"/>
    </source>
</evidence>
<reference evidence="2 4" key="2">
    <citation type="submission" date="2018-01" db="EMBL/GenBank/DDBJ databases">
        <authorList>
            <person name="Clerissi C."/>
        </authorList>
    </citation>
    <scope>NUCLEOTIDE SEQUENCE</scope>
    <source>
        <strain evidence="2">Cupriavidus oxalaticus LMG 2235</strain>
    </source>
</reference>
<reference evidence="4" key="1">
    <citation type="submission" date="2018-01" db="EMBL/GenBank/DDBJ databases">
        <authorList>
            <person name="Gaut B.S."/>
            <person name="Morton B.R."/>
            <person name="Clegg M.T."/>
            <person name="Duvall M.R."/>
        </authorList>
    </citation>
    <scope>NUCLEOTIDE SEQUENCE [LARGE SCALE GENOMIC DNA]</scope>
</reference>
<accession>A0A375G8X7</accession>
<evidence type="ECO:0000313" key="2">
    <source>
        <dbReference type="EMBL" id="SPC07478.1"/>
    </source>
</evidence>
<evidence type="ECO:0000313" key="3">
    <source>
        <dbReference type="EMBL" id="SPC16719.1"/>
    </source>
</evidence>
<feature type="region of interest" description="Disordered" evidence="1">
    <location>
        <begin position="1"/>
        <end position="26"/>
    </location>
</feature>